<dbReference type="RefSeq" id="WP_147425662.1">
    <property type="nucleotide sequence ID" value="NZ_RBKU01000001.1"/>
</dbReference>
<dbReference type="EMBL" id="RBKU01000001">
    <property type="protein sequence ID" value="RKR83239.1"/>
    <property type="molecule type" value="Genomic_DNA"/>
</dbReference>
<feature type="transmembrane region" description="Helical" evidence="1">
    <location>
        <begin position="150"/>
        <end position="170"/>
    </location>
</feature>
<evidence type="ECO:0000313" key="2">
    <source>
        <dbReference type="EMBL" id="RKR83239.1"/>
    </source>
</evidence>
<evidence type="ECO:0000313" key="3">
    <source>
        <dbReference type="Proteomes" id="UP000268007"/>
    </source>
</evidence>
<dbReference type="Proteomes" id="UP000268007">
    <property type="component" value="Unassembled WGS sequence"/>
</dbReference>
<keyword evidence="1" id="KW-0472">Membrane</keyword>
<feature type="transmembrane region" description="Helical" evidence="1">
    <location>
        <begin position="69"/>
        <end position="88"/>
    </location>
</feature>
<name>A0A495J5I1_9SPHI</name>
<keyword evidence="3" id="KW-1185">Reference proteome</keyword>
<accession>A0A495J5I1</accession>
<proteinExistence type="predicted"/>
<keyword evidence="1" id="KW-0812">Transmembrane</keyword>
<dbReference type="OrthoDB" id="1448908at2"/>
<comment type="caution">
    <text evidence="2">The sequence shown here is derived from an EMBL/GenBank/DDBJ whole genome shotgun (WGS) entry which is preliminary data.</text>
</comment>
<sequence length="181" mass="20388">MEDKISIQDDELLICDVCFMKVYHNDMMCNHCGYPLKGNSAKQKIFIKNRNINEIDFDAYKKNIKTAGIALYWVAASCALYGILQYRVDADEELKFYVLIGNLIAAMAFVSLGSWSRKKTLAAILSGTALYVTLQVLNMAYDPATIPRNFIVKILVAIALVRGLISAINIEKVKKELNIRK</sequence>
<feature type="transmembrane region" description="Helical" evidence="1">
    <location>
        <begin position="120"/>
        <end position="138"/>
    </location>
</feature>
<gene>
    <name evidence="2" type="ORF">BDD43_3442</name>
</gene>
<reference evidence="2 3" key="1">
    <citation type="submission" date="2018-10" db="EMBL/GenBank/DDBJ databases">
        <title>Genomic Encyclopedia of Archaeal and Bacterial Type Strains, Phase II (KMG-II): from individual species to whole genera.</title>
        <authorList>
            <person name="Goeker M."/>
        </authorList>
    </citation>
    <scope>NUCLEOTIDE SEQUENCE [LARGE SCALE GENOMIC DNA]</scope>
    <source>
        <strain evidence="2 3">DSM 18602</strain>
    </source>
</reference>
<dbReference type="AlphaFoldDB" id="A0A495J5I1"/>
<evidence type="ECO:0000256" key="1">
    <source>
        <dbReference type="SAM" id="Phobius"/>
    </source>
</evidence>
<feature type="transmembrane region" description="Helical" evidence="1">
    <location>
        <begin position="94"/>
        <end position="113"/>
    </location>
</feature>
<organism evidence="2 3">
    <name type="scientific">Mucilaginibacter gracilis</name>
    <dbReference type="NCBI Taxonomy" id="423350"/>
    <lineage>
        <taxon>Bacteria</taxon>
        <taxon>Pseudomonadati</taxon>
        <taxon>Bacteroidota</taxon>
        <taxon>Sphingobacteriia</taxon>
        <taxon>Sphingobacteriales</taxon>
        <taxon>Sphingobacteriaceae</taxon>
        <taxon>Mucilaginibacter</taxon>
    </lineage>
</organism>
<protein>
    <submittedName>
        <fullName evidence="2">Uncharacterized protein</fullName>
    </submittedName>
</protein>
<keyword evidence="1" id="KW-1133">Transmembrane helix</keyword>